<evidence type="ECO:0000313" key="4">
    <source>
        <dbReference type="Proteomes" id="UP000182744"/>
    </source>
</evidence>
<dbReference type="InterPro" id="IPR025357">
    <property type="entry name" value="DUF4261"/>
</dbReference>
<protein>
    <submittedName>
        <fullName evidence="2">DUF4261 domain-containing protein</fullName>
    </submittedName>
</protein>
<dbReference type="EMBL" id="FNAU01000009">
    <property type="protein sequence ID" value="SDE43831.1"/>
    <property type="molecule type" value="Genomic_DNA"/>
</dbReference>
<reference evidence="2" key="3">
    <citation type="submission" date="2023-10" db="EMBL/GenBank/DDBJ databases">
        <title>Whole Genome based description of the genera Actinobaculum and Actinotignum reveals a complex phylogenetic relationship within the species included in the genus Actinotignum.</title>
        <authorList>
            <person name="Jensen C.S."/>
            <person name="Dargis R."/>
            <person name="Kemp M."/>
            <person name="Christensen J.J."/>
        </authorList>
    </citation>
    <scope>NUCLEOTIDE SEQUENCE</scope>
    <source>
        <strain evidence="2">Actinobaculum_suis_CCUG19206T</strain>
    </source>
</reference>
<name>A0A1G7CX56_9ACTO</name>
<sequence length="279" mass="29743">MAQVPISAIHPAPQDHLTMEALFSAPIDVLAALQRLADSDGRPLQIGISAATAEGEMREIAPEEAASATGPLIYHYQAEGTTVLLTPLSRPLPAGETRLPEHSFHIKITMLTPAGRARAGQQAAATLSDTAMLEGRAAMRNLFRAYTPLARSLMNEAAAVGIVRRELGIAYPAHEIANFDPESPTPYLLWIYIPVVSGDLRYGRTVGLPLFGHLDLQVSQSVQSAEAVYELLVNIAGYIIDDGATLMPGQTVEAPGTGQLEISQAQAVGGEEEVLALKY</sequence>
<gene>
    <name evidence="2" type="ORF">R6G71_01675</name>
    <name evidence="3" type="ORF">SAMN05421878_10911</name>
</gene>
<keyword evidence="4" id="KW-1185">Reference proteome</keyword>
<reference evidence="3" key="1">
    <citation type="submission" date="2016-10" db="EMBL/GenBank/DDBJ databases">
        <authorList>
            <person name="de Groot N.N."/>
        </authorList>
    </citation>
    <scope>NUCLEOTIDE SEQUENCE [LARGE SCALE GENOMIC DNA]</scope>
    <source>
        <strain evidence="3">DSM 20639</strain>
    </source>
</reference>
<dbReference type="EMBL" id="JAWNFU010000001">
    <property type="protein sequence ID" value="MDY5152762.1"/>
    <property type="molecule type" value="Genomic_DNA"/>
</dbReference>
<dbReference type="Proteomes" id="UP000182744">
    <property type="component" value="Unassembled WGS sequence"/>
</dbReference>
<dbReference type="OrthoDB" id="3265430at2"/>
<dbReference type="Pfam" id="PF14080">
    <property type="entry name" value="DUF4261"/>
    <property type="match status" value="1"/>
</dbReference>
<accession>A0A1G7CX56</accession>
<feature type="domain" description="DUF4261" evidence="1">
    <location>
        <begin position="204"/>
        <end position="276"/>
    </location>
</feature>
<dbReference type="AlphaFoldDB" id="A0A1G7CX56"/>
<evidence type="ECO:0000259" key="1">
    <source>
        <dbReference type="Pfam" id="PF14080"/>
    </source>
</evidence>
<proteinExistence type="predicted"/>
<reference evidence="4" key="2">
    <citation type="submission" date="2016-10" db="EMBL/GenBank/DDBJ databases">
        <authorList>
            <person name="Varghese N."/>
        </authorList>
    </citation>
    <scope>NUCLEOTIDE SEQUENCE [LARGE SCALE GENOMIC DNA]</scope>
    <source>
        <strain evidence="4">DSM 20639</strain>
    </source>
</reference>
<organism evidence="3 4">
    <name type="scientific">Actinobaculum suis</name>
    <dbReference type="NCBI Taxonomy" id="1657"/>
    <lineage>
        <taxon>Bacteria</taxon>
        <taxon>Bacillati</taxon>
        <taxon>Actinomycetota</taxon>
        <taxon>Actinomycetes</taxon>
        <taxon>Actinomycetales</taxon>
        <taxon>Actinomycetaceae</taxon>
        <taxon>Actinobaculum</taxon>
    </lineage>
</organism>
<evidence type="ECO:0000313" key="3">
    <source>
        <dbReference type="EMBL" id="SDE43831.1"/>
    </source>
</evidence>
<dbReference type="Proteomes" id="UP001273799">
    <property type="component" value="Unassembled WGS sequence"/>
</dbReference>
<evidence type="ECO:0000313" key="2">
    <source>
        <dbReference type="EMBL" id="MDY5152762.1"/>
    </source>
</evidence>
<dbReference type="RefSeq" id="WP_074662692.1">
    <property type="nucleotide sequence ID" value="NZ_FNAU01000009.1"/>
</dbReference>